<evidence type="ECO:0000313" key="2">
    <source>
        <dbReference type="Proteomes" id="UP001075354"/>
    </source>
</evidence>
<organism evidence="1 2">
    <name type="scientific">Megalurothrips usitatus</name>
    <name type="common">bean blossom thrips</name>
    <dbReference type="NCBI Taxonomy" id="439358"/>
    <lineage>
        <taxon>Eukaryota</taxon>
        <taxon>Metazoa</taxon>
        <taxon>Ecdysozoa</taxon>
        <taxon>Arthropoda</taxon>
        <taxon>Hexapoda</taxon>
        <taxon>Insecta</taxon>
        <taxon>Pterygota</taxon>
        <taxon>Neoptera</taxon>
        <taxon>Paraneoptera</taxon>
        <taxon>Thysanoptera</taxon>
        <taxon>Terebrantia</taxon>
        <taxon>Thripoidea</taxon>
        <taxon>Thripidae</taxon>
        <taxon>Megalurothrips</taxon>
    </lineage>
</organism>
<sequence>MRSLPQAADRRFLHAYLTSGPEKVGLLLSGSNFVSLPQVEMPITRFSLPAGFSLAESARLHADYYSFPTLLVVDRDAMSGQEVSRLALVGDFTLFPEAIRVSNDVAAPAAAWGRRNTAAFTSVNGMNSAPRVPTFAPKAVSLPVNPFTDNARVNG</sequence>
<gene>
    <name evidence="1" type="ORF">ONE63_006958</name>
</gene>
<dbReference type="EMBL" id="JAPTSV010000004">
    <property type="protein sequence ID" value="KAJ1528552.1"/>
    <property type="molecule type" value="Genomic_DNA"/>
</dbReference>
<comment type="caution">
    <text evidence="1">The sequence shown here is derived from an EMBL/GenBank/DDBJ whole genome shotgun (WGS) entry which is preliminary data.</text>
</comment>
<evidence type="ECO:0000313" key="1">
    <source>
        <dbReference type="EMBL" id="KAJ1528552.1"/>
    </source>
</evidence>
<dbReference type="Proteomes" id="UP001075354">
    <property type="component" value="Chromosome 4"/>
</dbReference>
<reference evidence="1" key="1">
    <citation type="submission" date="2022-12" db="EMBL/GenBank/DDBJ databases">
        <title>Chromosome-level genome assembly of the bean flower thrips Megalurothrips usitatus.</title>
        <authorList>
            <person name="Ma L."/>
            <person name="Liu Q."/>
            <person name="Li H."/>
            <person name="Cai W."/>
        </authorList>
    </citation>
    <scope>NUCLEOTIDE SEQUENCE</scope>
    <source>
        <strain evidence="1">Cailab_2022a</strain>
    </source>
</reference>
<dbReference type="AlphaFoldDB" id="A0AAV7XRB4"/>
<keyword evidence="2" id="KW-1185">Reference proteome</keyword>
<proteinExistence type="predicted"/>
<name>A0AAV7XRB4_9NEOP</name>
<protein>
    <submittedName>
        <fullName evidence="1">Uncharacterized protein</fullName>
    </submittedName>
</protein>
<accession>A0AAV7XRB4</accession>